<reference evidence="2 3" key="1">
    <citation type="submission" date="2020-08" db="EMBL/GenBank/DDBJ databases">
        <title>Genomic Encyclopedia of Type Strains, Phase III (KMG-III): the genomes of soil and plant-associated and newly described type strains.</title>
        <authorList>
            <person name="Whitman W."/>
        </authorList>
    </citation>
    <scope>NUCLEOTIDE SEQUENCE [LARGE SCALE GENOMIC DNA]</scope>
    <source>
        <strain evidence="2 3">CECT 3146</strain>
    </source>
</reference>
<evidence type="ECO:0000313" key="2">
    <source>
        <dbReference type="EMBL" id="MBB5103774.1"/>
    </source>
</evidence>
<evidence type="ECO:0008006" key="4">
    <source>
        <dbReference type="Google" id="ProtNLM"/>
    </source>
</evidence>
<comment type="caution">
    <text evidence="2">The sequence shown here is derived from an EMBL/GenBank/DDBJ whole genome shotgun (WGS) entry which is preliminary data.</text>
</comment>
<organism evidence="2 3">
    <name type="scientific">Streptomyces spectabilis</name>
    <dbReference type="NCBI Taxonomy" id="68270"/>
    <lineage>
        <taxon>Bacteria</taxon>
        <taxon>Bacillati</taxon>
        <taxon>Actinomycetota</taxon>
        <taxon>Actinomycetes</taxon>
        <taxon>Kitasatosporales</taxon>
        <taxon>Streptomycetaceae</taxon>
        <taxon>Streptomyces</taxon>
    </lineage>
</organism>
<dbReference type="PROSITE" id="PS51257">
    <property type="entry name" value="PROKAR_LIPOPROTEIN"/>
    <property type="match status" value="1"/>
</dbReference>
<gene>
    <name evidence="2" type="ORF">FHS40_002836</name>
</gene>
<feature type="signal peptide" evidence="1">
    <location>
        <begin position="1"/>
        <end position="23"/>
    </location>
</feature>
<sequence>MTPVRVVTLALTLALAAALTACGVRPTGVVTGADPATGLTRGLRLYYVDGTGLRGVSRPDSGLRDLPGVIKMLGEGPNKAEREAGLTNLVEIGEIDVTARGDRVTYRSPGAFFDSDRDRLPNGQLVCTLARAHSYLSSKDEARRIRPDDVQVTLDNGERRFGPYRCSQFLDG</sequence>
<dbReference type="Proteomes" id="UP000549009">
    <property type="component" value="Unassembled WGS sequence"/>
</dbReference>
<protein>
    <recommendedName>
        <fullName evidence="4">GerMN domain-containing protein</fullName>
    </recommendedName>
</protein>
<evidence type="ECO:0000313" key="3">
    <source>
        <dbReference type="Proteomes" id="UP000549009"/>
    </source>
</evidence>
<keyword evidence="1" id="KW-0732">Signal</keyword>
<dbReference type="EMBL" id="JACHJD010000004">
    <property type="protein sequence ID" value="MBB5103774.1"/>
    <property type="molecule type" value="Genomic_DNA"/>
</dbReference>
<dbReference type="AlphaFoldDB" id="A0A7W8ASD9"/>
<dbReference type="RefSeq" id="WP_229878957.1">
    <property type="nucleotide sequence ID" value="NZ_BMSQ01000005.1"/>
</dbReference>
<proteinExistence type="predicted"/>
<name>A0A7W8ASD9_STRST</name>
<keyword evidence="3" id="KW-1185">Reference proteome</keyword>
<feature type="chain" id="PRO_5038406875" description="GerMN domain-containing protein" evidence="1">
    <location>
        <begin position="24"/>
        <end position="172"/>
    </location>
</feature>
<accession>A0A7W8ASD9</accession>
<evidence type="ECO:0000256" key="1">
    <source>
        <dbReference type="SAM" id="SignalP"/>
    </source>
</evidence>